<dbReference type="AlphaFoldDB" id="A0A3N2C659"/>
<dbReference type="PROSITE" id="PS51257">
    <property type="entry name" value="PROKAR_LIPOPROTEIN"/>
    <property type="match status" value="1"/>
</dbReference>
<reference evidence="2 3" key="1">
    <citation type="submission" date="2018-11" db="EMBL/GenBank/DDBJ databases">
        <title>Sequencing the genomes of 1000 actinobacteria strains.</title>
        <authorList>
            <person name="Klenk H.-P."/>
        </authorList>
    </citation>
    <scope>NUCLEOTIDE SEQUENCE [LARGE SCALE GENOMIC DNA]</scope>
    <source>
        <strain evidence="2 3">DSM 14012</strain>
    </source>
</reference>
<proteinExistence type="predicted"/>
<gene>
    <name evidence="2" type="ORF">EDD42_3103</name>
</gene>
<comment type="caution">
    <text evidence="2">The sequence shown here is derived from an EMBL/GenBank/DDBJ whole genome shotgun (WGS) entry which is preliminary data.</text>
</comment>
<evidence type="ECO:0008006" key="4">
    <source>
        <dbReference type="Google" id="ProtNLM"/>
    </source>
</evidence>
<evidence type="ECO:0000313" key="2">
    <source>
        <dbReference type="EMBL" id="ROR83001.1"/>
    </source>
</evidence>
<organism evidence="2 3">
    <name type="scientific">Plantibacter flavus</name>
    <dbReference type="NCBI Taxonomy" id="150123"/>
    <lineage>
        <taxon>Bacteria</taxon>
        <taxon>Bacillati</taxon>
        <taxon>Actinomycetota</taxon>
        <taxon>Actinomycetes</taxon>
        <taxon>Micrococcales</taxon>
        <taxon>Microbacteriaceae</taxon>
        <taxon>Plantibacter</taxon>
    </lineage>
</organism>
<dbReference type="RefSeq" id="WP_085513913.1">
    <property type="nucleotide sequence ID" value="NZ_FXAP01000006.1"/>
</dbReference>
<accession>A0A3N2C659</accession>
<feature type="signal peptide" evidence="1">
    <location>
        <begin position="1"/>
        <end position="29"/>
    </location>
</feature>
<evidence type="ECO:0000256" key="1">
    <source>
        <dbReference type="SAM" id="SignalP"/>
    </source>
</evidence>
<name>A0A3N2C659_9MICO</name>
<dbReference type="Proteomes" id="UP000266915">
    <property type="component" value="Unassembled WGS sequence"/>
</dbReference>
<keyword evidence="1" id="KW-0732">Signal</keyword>
<dbReference type="EMBL" id="RKHL01000001">
    <property type="protein sequence ID" value="ROR83001.1"/>
    <property type="molecule type" value="Genomic_DNA"/>
</dbReference>
<keyword evidence="3" id="KW-1185">Reference proteome</keyword>
<feature type="chain" id="PRO_5018639226" description="Secreted protein" evidence="1">
    <location>
        <begin position="30"/>
        <end position="150"/>
    </location>
</feature>
<protein>
    <recommendedName>
        <fullName evidence="4">Secreted protein</fullName>
    </recommendedName>
</protein>
<sequence length="150" mass="15744">MRRPTALGFAVPVLALMLGLTACSGSAEAPSSGGSPSTADSYAEAFDDYTISLAGCLRDQGFDVEDPEPGTAITLDGDEAMNTAYDACADELGPPPANPDQLSKTEISDELRLRAQCLRDQGFDVPDPDANGAWDLPEDLFDEARACAVQ</sequence>
<evidence type="ECO:0000313" key="3">
    <source>
        <dbReference type="Proteomes" id="UP000266915"/>
    </source>
</evidence>